<dbReference type="PROSITE" id="PS00866">
    <property type="entry name" value="CPSASE_1"/>
    <property type="match status" value="2"/>
</dbReference>
<keyword evidence="17 32" id="KW-0067">ATP-binding</keyword>
<dbReference type="NCBIfam" id="NF009455">
    <property type="entry name" value="PRK12815.1"/>
    <property type="match status" value="1"/>
</dbReference>
<dbReference type="NCBIfam" id="NF003671">
    <property type="entry name" value="PRK05294.1"/>
    <property type="match status" value="1"/>
</dbReference>
<dbReference type="FunFam" id="1.10.1030.10:FF:000002">
    <property type="entry name" value="Carbamoyl-phosphate synthase large chain"/>
    <property type="match status" value="1"/>
</dbReference>
<dbReference type="GO" id="GO:0004087">
    <property type="term" value="F:carbamoyl-phosphate synthase (ammonia) activity"/>
    <property type="evidence" value="ECO:0007669"/>
    <property type="project" value="UniProtKB-EC"/>
</dbReference>
<dbReference type="SMART" id="SM01096">
    <property type="entry name" value="CPSase_L_D3"/>
    <property type="match status" value="1"/>
</dbReference>
<dbReference type="Pfam" id="PF02729">
    <property type="entry name" value="OTCace_N"/>
    <property type="match status" value="1"/>
</dbReference>
<dbReference type="InterPro" id="IPR024403">
    <property type="entry name" value="DHOase_cat"/>
</dbReference>
<dbReference type="GO" id="GO:0005951">
    <property type="term" value="C:carbamoyl-phosphate synthase complex"/>
    <property type="evidence" value="ECO:0007669"/>
    <property type="project" value="TreeGrafter"/>
</dbReference>
<comment type="catalytic activity">
    <reaction evidence="27">
        <text>hydrogencarbonate + NH4(+) + 2 ATP = carbamoyl phosphate + 2 ADP + phosphate + 2 H(+)</text>
        <dbReference type="Rhea" id="RHEA:18029"/>
        <dbReference type="ChEBI" id="CHEBI:15378"/>
        <dbReference type="ChEBI" id="CHEBI:17544"/>
        <dbReference type="ChEBI" id="CHEBI:28938"/>
        <dbReference type="ChEBI" id="CHEBI:30616"/>
        <dbReference type="ChEBI" id="CHEBI:43474"/>
        <dbReference type="ChEBI" id="CHEBI:58228"/>
        <dbReference type="ChEBI" id="CHEBI:456216"/>
        <dbReference type="EC" id="6.3.4.16"/>
    </reaction>
</comment>
<feature type="domain" description="ATP-grasp" evidence="33">
    <location>
        <begin position="538"/>
        <end position="730"/>
    </location>
</feature>
<dbReference type="FunFam" id="3.30.1490.20:FF:000001">
    <property type="entry name" value="Carbamoyl-phosphate synthase large chain"/>
    <property type="match status" value="1"/>
</dbReference>
<keyword evidence="15" id="KW-0378">Hydrolase</keyword>
<dbReference type="InterPro" id="IPR036914">
    <property type="entry name" value="MGS-like_dom_sf"/>
</dbReference>
<dbReference type="InterPro" id="IPR002474">
    <property type="entry name" value="CarbamoylP_synth_ssu_N"/>
</dbReference>
<dbReference type="Pfam" id="PF02786">
    <property type="entry name" value="CPSase_L_D2"/>
    <property type="match status" value="2"/>
</dbReference>
<evidence type="ECO:0000256" key="10">
    <source>
        <dbReference type="ARBA" id="ARBA00022605"/>
    </source>
</evidence>
<evidence type="ECO:0000256" key="11">
    <source>
        <dbReference type="ARBA" id="ARBA00022679"/>
    </source>
</evidence>
<dbReference type="Pfam" id="PF02142">
    <property type="entry name" value="MGS"/>
    <property type="match status" value="1"/>
</dbReference>
<evidence type="ECO:0000256" key="15">
    <source>
        <dbReference type="ARBA" id="ARBA00022801"/>
    </source>
</evidence>
<dbReference type="InterPro" id="IPR036480">
    <property type="entry name" value="CarbP_synth_ssu_N_sf"/>
</dbReference>
<keyword evidence="14 32" id="KW-0547">Nucleotide-binding</keyword>
<comment type="similarity">
    <text evidence="23">In the 3rd section; belongs to the metallo-dependent hydrolases superfamily. DHOase family. CAD subfamily.</text>
</comment>
<dbReference type="FunFam" id="3.30.470.20:FF:000001">
    <property type="entry name" value="Carbamoyl-phosphate synthase large chain"/>
    <property type="match status" value="1"/>
</dbReference>
<comment type="catalytic activity">
    <reaction evidence="30">
        <text>carbamoyl phosphate + L-aspartate = N-carbamoyl-L-aspartate + phosphate + H(+)</text>
        <dbReference type="Rhea" id="RHEA:20013"/>
        <dbReference type="ChEBI" id="CHEBI:15378"/>
        <dbReference type="ChEBI" id="CHEBI:29991"/>
        <dbReference type="ChEBI" id="CHEBI:32814"/>
        <dbReference type="ChEBI" id="CHEBI:43474"/>
        <dbReference type="ChEBI" id="CHEBI:58228"/>
        <dbReference type="EC" id="2.1.3.2"/>
    </reaction>
</comment>
<dbReference type="GO" id="GO:0004359">
    <property type="term" value="F:glutaminase activity"/>
    <property type="evidence" value="ECO:0007669"/>
    <property type="project" value="UniProtKB-EC"/>
</dbReference>
<dbReference type="GO" id="GO:0006541">
    <property type="term" value="P:glutamine metabolic process"/>
    <property type="evidence" value="ECO:0007669"/>
    <property type="project" value="InterPro"/>
</dbReference>
<dbReference type="SUPFAM" id="SSF52335">
    <property type="entry name" value="Methylglyoxal synthase-like"/>
    <property type="match status" value="1"/>
</dbReference>
<dbReference type="FunFam" id="3.40.50.20:FF:000001">
    <property type="entry name" value="Carbamoyl-phosphate synthase large chain"/>
    <property type="match status" value="1"/>
</dbReference>
<dbReference type="InterPro" id="IPR011607">
    <property type="entry name" value="MGS-like_dom"/>
</dbReference>
<evidence type="ECO:0000259" key="33">
    <source>
        <dbReference type="PROSITE" id="PS50975"/>
    </source>
</evidence>
<dbReference type="NCBIfam" id="NF002032">
    <property type="entry name" value="PRK00856.1"/>
    <property type="match status" value="1"/>
</dbReference>
<keyword evidence="8" id="KW-0055">Arginine biosynthesis</keyword>
<evidence type="ECO:0000256" key="26">
    <source>
        <dbReference type="ARBA" id="ARBA00043998"/>
    </source>
</evidence>
<keyword evidence="20" id="KW-0665">Pyrimidine biosynthesis</keyword>
<comment type="pathway">
    <text evidence="6">Pyrimidine metabolism; UMP biosynthesis via de novo pathway; (S)-dihydroorotate from bicarbonate: step 3/3.</text>
</comment>
<dbReference type="Gene3D" id="3.30.470.20">
    <property type="entry name" value="ATP-grasp fold, B domain"/>
    <property type="match status" value="2"/>
</dbReference>
<comment type="similarity">
    <text evidence="7">Belongs to the CarB family.</text>
</comment>
<dbReference type="InterPro" id="IPR006130">
    <property type="entry name" value="Asp/Orn_carbamoylTrfase"/>
</dbReference>
<keyword evidence="16" id="KW-0862">Zinc</keyword>
<dbReference type="GO" id="GO:0004151">
    <property type="term" value="F:dihydroorotase activity"/>
    <property type="evidence" value="ECO:0007669"/>
    <property type="project" value="UniProtKB-EC"/>
</dbReference>
<dbReference type="PROSITE" id="PS51273">
    <property type="entry name" value="GATASE_TYPE_1"/>
    <property type="match status" value="1"/>
</dbReference>
<dbReference type="SUPFAM" id="SSF48108">
    <property type="entry name" value="Carbamoyl phosphate synthetase, large subunit connection domain"/>
    <property type="match status" value="1"/>
</dbReference>
<evidence type="ECO:0000256" key="27">
    <source>
        <dbReference type="ARBA" id="ARBA00047359"/>
    </source>
</evidence>
<dbReference type="InterPro" id="IPR006131">
    <property type="entry name" value="Asp_carbamoyltransf_Asp/Orn-bd"/>
</dbReference>
<comment type="pathway">
    <text evidence="4">Pyrimidine metabolism; UMP biosynthesis via de novo pathway; (S)-dihydroorotate from bicarbonate: step 1/3.</text>
</comment>
<evidence type="ECO:0000256" key="5">
    <source>
        <dbReference type="ARBA" id="ARBA00004852"/>
    </source>
</evidence>
<dbReference type="InterPro" id="IPR006274">
    <property type="entry name" value="CarbamoylP_synth_ssu"/>
</dbReference>
<dbReference type="Gene3D" id="3.30.1490.20">
    <property type="entry name" value="ATP-grasp fold, A domain"/>
    <property type="match status" value="1"/>
</dbReference>
<comment type="cofactor">
    <cofactor evidence="1">
        <name>Mn(2+)</name>
        <dbReference type="ChEBI" id="CHEBI:29035"/>
    </cofactor>
</comment>
<dbReference type="InterPro" id="IPR005479">
    <property type="entry name" value="CPAse_ATP-bd"/>
</dbReference>
<protein>
    <submittedName>
        <fullName evidence="35">Uncharacterized protein</fullName>
    </submittedName>
</protein>
<dbReference type="GO" id="GO:0005524">
    <property type="term" value="F:ATP binding"/>
    <property type="evidence" value="ECO:0007669"/>
    <property type="project" value="UniProtKB-UniRule"/>
</dbReference>
<keyword evidence="10" id="KW-0028">Amino-acid biosynthesis</keyword>
<dbReference type="GO" id="GO:0016597">
    <property type="term" value="F:amino acid binding"/>
    <property type="evidence" value="ECO:0007669"/>
    <property type="project" value="InterPro"/>
</dbReference>
<evidence type="ECO:0000256" key="1">
    <source>
        <dbReference type="ARBA" id="ARBA00001936"/>
    </source>
</evidence>
<evidence type="ECO:0000256" key="30">
    <source>
        <dbReference type="ARBA" id="ARBA00048859"/>
    </source>
</evidence>
<feature type="domain" description="ATP-grasp" evidence="33">
    <location>
        <begin position="1077"/>
        <end position="1268"/>
    </location>
</feature>
<dbReference type="InterPro" id="IPR036897">
    <property type="entry name" value="CarbamoylP_synth_lsu_oligo_sf"/>
</dbReference>
<dbReference type="Gene3D" id="3.40.50.880">
    <property type="match status" value="1"/>
</dbReference>
<dbReference type="PANTHER" id="PTHR11405">
    <property type="entry name" value="CARBAMOYLTRANSFERASE FAMILY MEMBER"/>
    <property type="match status" value="1"/>
</dbReference>
<accession>A0A085N256</accession>
<evidence type="ECO:0000256" key="3">
    <source>
        <dbReference type="ARBA" id="ARBA00004730"/>
    </source>
</evidence>
<dbReference type="GO" id="GO:0044205">
    <property type="term" value="P:'de novo' UMP biosynthetic process"/>
    <property type="evidence" value="ECO:0007669"/>
    <property type="project" value="UniProtKB-UniPathway"/>
</dbReference>
<dbReference type="FunFam" id="3.30.470.20:FF:000004">
    <property type="entry name" value="Carbamoyl-phosphate synthase (glutamine-hydrolyzing)"/>
    <property type="match status" value="1"/>
</dbReference>
<dbReference type="EMBL" id="KL367571">
    <property type="protein sequence ID" value="KFD63552.1"/>
    <property type="molecule type" value="Genomic_DNA"/>
</dbReference>
<dbReference type="Gene3D" id="3.40.50.1380">
    <property type="entry name" value="Methylglyoxal synthase-like domain"/>
    <property type="match status" value="1"/>
</dbReference>
<dbReference type="SUPFAM" id="SSF53671">
    <property type="entry name" value="Aspartate/ornithine carbamoyltransferase"/>
    <property type="match status" value="1"/>
</dbReference>
<dbReference type="InterPro" id="IPR011059">
    <property type="entry name" value="Metal-dep_hydrolase_composite"/>
</dbReference>
<dbReference type="SMART" id="SM00851">
    <property type="entry name" value="MGS"/>
    <property type="match status" value="1"/>
</dbReference>
<dbReference type="PROSITE" id="PS00483">
    <property type="entry name" value="DIHYDROOROTASE_2"/>
    <property type="match status" value="1"/>
</dbReference>
<evidence type="ECO:0000256" key="6">
    <source>
        <dbReference type="ARBA" id="ARBA00004880"/>
    </source>
</evidence>
<evidence type="ECO:0000256" key="20">
    <source>
        <dbReference type="ARBA" id="ARBA00022975"/>
    </source>
</evidence>
<dbReference type="PRINTS" id="PR00098">
    <property type="entry name" value="CPSASE"/>
</dbReference>
<dbReference type="CDD" id="cd01744">
    <property type="entry name" value="GATase1_CPSase"/>
    <property type="match status" value="1"/>
</dbReference>
<evidence type="ECO:0000256" key="24">
    <source>
        <dbReference type="ARBA" id="ARBA00043979"/>
    </source>
</evidence>
<evidence type="ECO:0000256" key="29">
    <source>
        <dbReference type="ARBA" id="ARBA00048816"/>
    </source>
</evidence>
<dbReference type="Pfam" id="PF00185">
    <property type="entry name" value="OTCace"/>
    <property type="match status" value="1"/>
</dbReference>
<evidence type="ECO:0000256" key="7">
    <source>
        <dbReference type="ARBA" id="ARBA00009799"/>
    </source>
</evidence>
<dbReference type="Proteomes" id="UP000030758">
    <property type="component" value="Unassembled WGS sequence"/>
</dbReference>
<evidence type="ECO:0000259" key="34">
    <source>
        <dbReference type="PROSITE" id="PS51855"/>
    </source>
</evidence>
<evidence type="ECO:0000256" key="12">
    <source>
        <dbReference type="ARBA" id="ARBA00022723"/>
    </source>
</evidence>
<evidence type="ECO:0000256" key="17">
    <source>
        <dbReference type="ARBA" id="ARBA00022840"/>
    </source>
</evidence>
<dbReference type="GO" id="GO:0004070">
    <property type="term" value="F:aspartate carbamoyltransferase activity"/>
    <property type="evidence" value="ECO:0007669"/>
    <property type="project" value="UniProtKB-EC"/>
</dbReference>
<comment type="catalytic activity">
    <reaction evidence="29">
        <text>hydrogencarbonate + L-glutamine + 2 ATP + H2O = carbamoyl phosphate + L-glutamate + 2 ADP + phosphate + 2 H(+)</text>
        <dbReference type="Rhea" id="RHEA:18633"/>
        <dbReference type="ChEBI" id="CHEBI:15377"/>
        <dbReference type="ChEBI" id="CHEBI:15378"/>
        <dbReference type="ChEBI" id="CHEBI:17544"/>
        <dbReference type="ChEBI" id="CHEBI:29985"/>
        <dbReference type="ChEBI" id="CHEBI:30616"/>
        <dbReference type="ChEBI" id="CHEBI:43474"/>
        <dbReference type="ChEBI" id="CHEBI:58228"/>
        <dbReference type="ChEBI" id="CHEBI:58359"/>
        <dbReference type="ChEBI" id="CHEBI:456216"/>
        <dbReference type="EC" id="6.3.5.5"/>
    </reaction>
</comment>
<evidence type="ECO:0000256" key="31">
    <source>
        <dbReference type="ARBA" id="ARBA00049534"/>
    </source>
</evidence>
<evidence type="ECO:0000256" key="25">
    <source>
        <dbReference type="ARBA" id="ARBA00043984"/>
    </source>
</evidence>
<dbReference type="Pfam" id="PF12890">
    <property type="entry name" value="DHOase"/>
    <property type="match status" value="1"/>
</dbReference>
<dbReference type="FunFam" id="3.40.50.1370:FF:000002">
    <property type="entry name" value="Aspartate carbamoyltransferase 2"/>
    <property type="match status" value="1"/>
</dbReference>
<dbReference type="FunFam" id="3.40.50.20:FF:000002">
    <property type="entry name" value="Carbamoyl-phosphate synthase large chain"/>
    <property type="match status" value="1"/>
</dbReference>
<proteinExistence type="inferred from homology"/>
<comment type="cofactor">
    <cofactor evidence="2">
        <name>Zn(2+)</name>
        <dbReference type="ChEBI" id="CHEBI:29105"/>
    </cofactor>
</comment>
<dbReference type="SUPFAM" id="SSF52440">
    <property type="entry name" value="PreATP-grasp domain"/>
    <property type="match status" value="2"/>
</dbReference>
<dbReference type="InterPro" id="IPR035686">
    <property type="entry name" value="CPSase_GATase1"/>
</dbReference>
<dbReference type="InterPro" id="IPR005483">
    <property type="entry name" value="CPSase_dom"/>
</dbReference>
<evidence type="ECO:0000256" key="32">
    <source>
        <dbReference type="PROSITE-ProRule" id="PRU00409"/>
    </source>
</evidence>
<comment type="pathway">
    <text evidence="3">Amino-acid biosynthesis; L-arginine biosynthesis.</text>
</comment>
<evidence type="ECO:0000256" key="4">
    <source>
        <dbReference type="ARBA" id="ARBA00004812"/>
    </source>
</evidence>
<sequence>MQASLYLEDGHVFRGYCFGACQSEVGELVFHTGMVGYTEALTDPSYYGQLLVFTYPLIGNYGVPLDENGNEFSSEFESQTIWARALIVSQLHDLDEPNYWLKRRSLRKWLQDSGVTCLTGIDTRRLTKLLREEGSMSGKIIVEFDDPRAYNFCDINQLNLVAYVSSSSRQTYGSRDKESIHVVMVDCGMKMNQVRCLRKRGIAITVVPWNHPFSTEECDGIFISNGPGDPTKCLSVVEQLRNCLQTDKVPIMAVCLGHQLLALAAGAKTYRMKWQLSSLTLFSIIFLLYARRFGHRSHNQSCMLSGSNRCFITSQNHGYAVDGGTLPEQWETIFSNANDGTNEGIAHRELPFFGVQFHPEHACGPDDTEFLFDIFKEMLQDRKLGNDGLSVKQRISKYIGTSLARVRPVVRPKKVLVLGSGGLTIGQAGEFDYAGSQALKSLREENVRTVLINPNVATVQTMKGFADFTYFLPVNPEYVKQVLKCERPDGILLSFGGQTALNCAVTLFNNGVFDEYGVAILGTQIQSIIWTEDRLLFAEKMAEIDEPIAQCRAVSSVGAAIAAADELGYPVLVRAAYTLGGFGSGLAHNCKQLEDIARHGLSVSRQLLIGINLLGWKEIEYEVVRDVYDNCVAICNMENIDPVGIHTGESVVVAPSQTLSGQEYFKLRSSAIRIVRHLEIVGECNVQFAVNPERFEYRVIEVNARLSRSSALASKATGYPLAYVAAKLALGLPMPELKNSVTRVTTCCFEPSMDYCVVKIPRWDLNKFPGIGSSMKSIGESMGIGRSFEEAFQKALRMVDESIIGYDPFLVPFDLTKVELPTDKRMFYIASALRENQSVFTLSSISGIDQWFIYRLKNIVDFYVKLKELTVNTLSKEDLIRAKQLGFSDRMIAACSGSTEVAVRKIRQNLGVCPFLKLIDTLAAEWPAQTNYLYFTYNGDESDIAPLEGSHIVLGSGVYKIGSSVEFDCCAVGCLQELKSAGCHTVMINCNPETVSTDYDICDMLLFDEISFEVVMDACEIFNPAGVILCMGGQLPNNVAMNLYRQKVCILGTEPGFIDQAENRYKFSRTLDELNARCVDEREHILQPRWKELVTVESAIAFCHEVGYPCLVRPSYVLSGAAMNVAHSDEELKEYLTLALGASNDKPVVISKFITEAKEIDVDAVASNGRVICWAISEHVENAGVHSGDATLVTPAQDINSRTMSDISRVVKTVAGALQIRGPFNMQLIAKDDKLQVIECNVRASRSFPFVSKALGYDFIATATRVILGHPVEEVGLVAGHGGICVKVPQFSFSRLAGAKVTLGVQMSSTGEVACFGKDRFEAYLKALIATGFEIPKRTIFLSIGSFKQKKEMLASVCDLSSMGYHLFASMGTADFYSEHGIPITPVEWPFEEGGGLSDEKTTHCCRSIADYLSTKQFELVINLPMHSSGFYRVSAFMTPGYRTRRQAIDYGIPLVTDVKCAKLLVQALKRAKGRTPPVVNAEIDRISSHFTVRLPGLIDVHVHMREPGATHKEDWTTGTKAALAGGITMVLAMPNTTPPLDSLEHLSLVSSLASSKACCDFGLYLGATEFNHDRVNSCASQCAGLKMFLNDTYTSFQLKSTMSIAKHFKTWPSGKPIVAHAEGQTVASLMWLVSIYKRPVHVCHVSNREEIMIIKMAKQQNLPVTCEVTPHHLFLNKEMLSGSLSSVRPPLGTEEDRLALWENLDIIDCFASDHAPHTIEEKLANESLPGFPGLEVMLPLLMNAVVDGQLTLNDVINRLHDNPQRIFGLPEQPNTYVEVDLDESWVVPAQTQFCKSGWTPFSGRKLKGVVKRVVLRGAEAYIDGRVLVSPGTGKNVFSLSTSQVIEAPAASLLEQSMLSLGTETTVKATTSLPDFVIVLGAQIQVPPLLPRARNSIAGQHIISAEMFDRQMLKELFSLTKSYMLNVKADKKSLLSVLKGRVMTTLFYEASTRTQCSFAAAMQRLGGSVISVNSSSSSVQKGESLEDTVTVLSRYCDVLVLRHYEVGAAKRAALSSAVPVINAGDGAGDHPTQALLDIFTIREEIGTVNQLTIALVGDLKYSRTVHSLAKLLCHYQVTLLYVSPEELEMPSDVVNYVNGYGITQKKSTLLAAIPLCDVLYMTRLQKERFKASFVNYEKYKVSPESLSNAKEKMIVMHPLPRVDEIDTVFDSDPRASYFRQAEYGMYVRMALLSMIFDEY</sequence>
<dbReference type="Gene3D" id="3.20.20.140">
    <property type="entry name" value="Metal-dependent hydrolases"/>
    <property type="match status" value="1"/>
</dbReference>
<evidence type="ECO:0000256" key="18">
    <source>
        <dbReference type="ARBA" id="ARBA00022842"/>
    </source>
</evidence>
<evidence type="ECO:0000256" key="21">
    <source>
        <dbReference type="ARBA" id="ARBA00023211"/>
    </source>
</evidence>
<dbReference type="InterPro" id="IPR058047">
    <property type="entry name" value="CPSase_preATP-grasp"/>
</dbReference>
<dbReference type="Pfam" id="PF02787">
    <property type="entry name" value="CPSase_L_D3"/>
    <property type="match status" value="1"/>
</dbReference>
<comment type="similarity">
    <text evidence="24">In the C-terminal section; belongs to the aspartate/ornithine carbamoyltransferase superfamily. ATCase family.</text>
</comment>
<dbReference type="Pfam" id="PF00117">
    <property type="entry name" value="GATase"/>
    <property type="match status" value="1"/>
</dbReference>
<evidence type="ECO:0000256" key="14">
    <source>
        <dbReference type="ARBA" id="ARBA00022741"/>
    </source>
</evidence>
<dbReference type="NCBIfam" id="NF009475">
    <property type="entry name" value="PRK12838.1"/>
    <property type="match status" value="1"/>
</dbReference>
<dbReference type="InterPro" id="IPR032466">
    <property type="entry name" value="Metal_Hydrolase"/>
</dbReference>
<dbReference type="GO" id="GO:0006207">
    <property type="term" value="P:'de novo' pyrimidine nucleobase biosynthetic process"/>
    <property type="evidence" value="ECO:0007669"/>
    <property type="project" value="InterPro"/>
</dbReference>
<dbReference type="PRINTS" id="PR00100">
    <property type="entry name" value="AOTCASE"/>
</dbReference>
<dbReference type="PRINTS" id="PR00099">
    <property type="entry name" value="CPSGATASE"/>
</dbReference>
<evidence type="ECO:0000256" key="13">
    <source>
        <dbReference type="ARBA" id="ARBA00022737"/>
    </source>
</evidence>
<dbReference type="FunFam" id="3.40.50.1380:FF:000005">
    <property type="entry name" value="CAD protein-like isoform X1"/>
    <property type="match status" value="1"/>
</dbReference>
<feature type="domain" description="MGS-like" evidence="34">
    <location>
        <begin position="1333"/>
        <end position="1493"/>
    </location>
</feature>
<dbReference type="Pfam" id="PF00988">
    <property type="entry name" value="CPSase_sm_chain"/>
    <property type="match status" value="1"/>
</dbReference>
<dbReference type="InterPro" id="IPR006275">
    <property type="entry name" value="CPSase_lsu"/>
</dbReference>
<comment type="similarity">
    <text evidence="25">In the N-terminal section; belongs to the CarA family.</text>
</comment>
<keyword evidence="13" id="KW-0677">Repeat</keyword>
<dbReference type="InterPro" id="IPR029062">
    <property type="entry name" value="Class_I_gatase-like"/>
</dbReference>
<dbReference type="PRINTS" id="PR00101">
    <property type="entry name" value="ATCASE"/>
</dbReference>
<comment type="similarity">
    <text evidence="26">In the 2nd section; belongs to the CarB family.</text>
</comment>
<organism evidence="35">
    <name type="scientific">Trichuris suis</name>
    <name type="common">pig whipworm</name>
    <dbReference type="NCBI Taxonomy" id="68888"/>
    <lineage>
        <taxon>Eukaryota</taxon>
        <taxon>Metazoa</taxon>
        <taxon>Ecdysozoa</taxon>
        <taxon>Nematoda</taxon>
        <taxon>Enoplea</taxon>
        <taxon>Dorylaimia</taxon>
        <taxon>Trichinellida</taxon>
        <taxon>Trichuridae</taxon>
        <taxon>Trichuris</taxon>
    </lineage>
</organism>
<dbReference type="SUPFAM" id="SSF52317">
    <property type="entry name" value="Class I glutamine amidotransferase-like"/>
    <property type="match status" value="1"/>
</dbReference>
<dbReference type="PROSITE" id="PS00867">
    <property type="entry name" value="CPSASE_2"/>
    <property type="match status" value="2"/>
</dbReference>
<dbReference type="Gene3D" id="3.50.30.20">
    <property type="entry name" value="Carbamoyl-phosphate synthase small subunit, N-terminal domain"/>
    <property type="match status" value="1"/>
</dbReference>
<dbReference type="Gene3D" id="3.40.50.20">
    <property type="match status" value="2"/>
</dbReference>
<dbReference type="PROSITE" id="PS00097">
    <property type="entry name" value="CARBAMOYLTRANSFERASE"/>
    <property type="match status" value="1"/>
</dbReference>
<name>A0A085N256_9BILA</name>
<dbReference type="NCBIfam" id="TIGR00670">
    <property type="entry name" value="asp_carb_tr"/>
    <property type="match status" value="1"/>
</dbReference>
<dbReference type="GO" id="GO:0046872">
    <property type="term" value="F:metal ion binding"/>
    <property type="evidence" value="ECO:0007669"/>
    <property type="project" value="UniProtKB-KW"/>
</dbReference>
<evidence type="ECO:0000256" key="8">
    <source>
        <dbReference type="ARBA" id="ARBA00022571"/>
    </source>
</evidence>
<comment type="catalytic activity">
    <reaction evidence="28">
        <text>(S)-dihydroorotate + H2O = N-carbamoyl-L-aspartate + H(+)</text>
        <dbReference type="Rhea" id="RHEA:24296"/>
        <dbReference type="ChEBI" id="CHEBI:15377"/>
        <dbReference type="ChEBI" id="CHEBI:15378"/>
        <dbReference type="ChEBI" id="CHEBI:30864"/>
        <dbReference type="ChEBI" id="CHEBI:32814"/>
        <dbReference type="EC" id="3.5.2.3"/>
    </reaction>
</comment>
<dbReference type="InterPro" id="IPR002195">
    <property type="entry name" value="Dihydroorotase_CS"/>
</dbReference>
<dbReference type="InterPro" id="IPR006132">
    <property type="entry name" value="Asp/Orn_carbamoyltranf_P-bd"/>
</dbReference>
<evidence type="ECO:0000256" key="23">
    <source>
        <dbReference type="ARBA" id="ARBA00043968"/>
    </source>
</evidence>
<keyword evidence="19" id="KW-0315">Glutamine amidotransferase</keyword>
<dbReference type="GO" id="GO:0006526">
    <property type="term" value="P:L-arginine biosynthetic process"/>
    <property type="evidence" value="ECO:0007669"/>
    <property type="project" value="UniProtKB-KW"/>
</dbReference>
<keyword evidence="21" id="KW-0464">Manganese</keyword>
<dbReference type="HAMAP" id="MF_01209">
    <property type="entry name" value="CPSase_S_chain"/>
    <property type="match status" value="1"/>
</dbReference>
<dbReference type="SUPFAM" id="SSF56059">
    <property type="entry name" value="Glutathione synthetase ATP-binding domain-like"/>
    <property type="match status" value="2"/>
</dbReference>
<dbReference type="Gene3D" id="1.10.1030.10">
    <property type="entry name" value="Carbamoyl-phosphate synthetase, large subunit oligomerisation domain"/>
    <property type="match status" value="1"/>
</dbReference>
<dbReference type="UniPathway" id="UPA00070">
    <property type="reaction ID" value="UER00115"/>
</dbReference>
<evidence type="ECO:0000313" key="35">
    <source>
        <dbReference type="EMBL" id="KFD63552.1"/>
    </source>
</evidence>
<dbReference type="SUPFAM" id="SSF52021">
    <property type="entry name" value="Carbamoyl phosphate synthetase, small subunit N-terminal domain"/>
    <property type="match status" value="1"/>
</dbReference>
<comment type="pathway">
    <text evidence="5">Pyrimidine metabolism; UMP biosynthesis via de novo pathway; (S)-dihydroorotate from bicarbonate: step 2/3.</text>
</comment>
<evidence type="ECO:0000256" key="9">
    <source>
        <dbReference type="ARBA" id="ARBA00022598"/>
    </source>
</evidence>
<dbReference type="InterPro" id="IPR036901">
    <property type="entry name" value="Asp/Orn_carbamoylTrfase_sf"/>
</dbReference>
<dbReference type="FunFam" id="3.20.20.140:FF:000036">
    <property type="entry name" value="Carbamoyl-phosphate synthase large chain"/>
    <property type="match status" value="1"/>
</dbReference>
<evidence type="ECO:0000256" key="28">
    <source>
        <dbReference type="ARBA" id="ARBA00048492"/>
    </source>
</evidence>
<dbReference type="SUPFAM" id="SSF51556">
    <property type="entry name" value="Metallo-dependent hydrolases"/>
    <property type="match status" value="1"/>
</dbReference>
<keyword evidence="22" id="KW-0511">Multifunctional enzyme</keyword>
<comment type="catalytic activity">
    <reaction evidence="31">
        <text>L-glutamine + H2O = L-glutamate + NH4(+)</text>
        <dbReference type="Rhea" id="RHEA:15889"/>
        <dbReference type="ChEBI" id="CHEBI:15377"/>
        <dbReference type="ChEBI" id="CHEBI:28938"/>
        <dbReference type="ChEBI" id="CHEBI:29985"/>
        <dbReference type="ChEBI" id="CHEBI:58359"/>
        <dbReference type="EC" id="3.5.1.2"/>
    </reaction>
</comment>
<dbReference type="InterPro" id="IPR013815">
    <property type="entry name" value="ATP_grasp_subdomain_1"/>
</dbReference>
<dbReference type="NCBIfam" id="TIGR01369">
    <property type="entry name" value="CPSaseII_lrg"/>
    <property type="match status" value="1"/>
</dbReference>
<dbReference type="InterPro" id="IPR016185">
    <property type="entry name" value="PreATP-grasp_dom_sf"/>
</dbReference>
<evidence type="ECO:0000256" key="2">
    <source>
        <dbReference type="ARBA" id="ARBA00001947"/>
    </source>
</evidence>
<reference evidence="35" key="1">
    <citation type="journal article" date="2014" name="Nat. Genet.">
        <title>Genome and transcriptome of the porcine whipworm Trichuris suis.</title>
        <authorList>
            <person name="Jex A.R."/>
            <person name="Nejsum P."/>
            <person name="Schwarz E.M."/>
            <person name="Hu L."/>
            <person name="Young N.D."/>
            <person name="Hall R.S."/>
            <person name="Korhonen P.K."/>
            <person name="Liao S."/>
            <person name="Thamsborg S."/>
            <person name="Xia J."/>
            <person name="Xu P."/>
            <person name="Wang S."/>
            <person name="Scheerlinck J.P."/>
            <person name="Hofmann A."/>
            <person name="Sternberg P.W."/>
            <person name="Wang J."/>
            <person name="Gasser R.B."/>
        </authorList>
    </citation>
    <scope>NUCLEOTIDE SEQUENCE [LARGE SCALE GENOMIC DNA]</scope>
    <source>
        <strain evidence="35">DCEP-RM93F</strain>
    </source>
</reference>
<dbReference type="SMART" id="SM01097">
    <property type="entry name" value="CPSase_sm_chain"/>
    <property type="match status" value="1"/>
</dbReference>
<dbReference type="PROSITE" id="PS50975">
    <property type="entry name" value="ATP_GRASP"/>
    <property type="match status" value="2"/>
</dbReference>
<dbReference type="InterPro" id="IPR011761">
    <property type="entry name" value="ATP-grasp"/>
</dbReference>
<dbReference type="InterPro" id="IPR017926">
    <property type="entry name" value="GATASE"/>
</dbReference>
<keyword evidence="9" id="KW-0436">Ligase</keyword>
<evidence type="ECO:0000256" key="16">
    <source>
        <dbReference type="ARBA" id="ARBA00022833"/>
    </source>
</evidence>
<keyword evidence="11" id="KW-0808">Transferase</keyword>
<dbReference type="InterPro" id="IPR002082">
    <property type="entry name" value="Asp_carbamoyltransf"/>
</dbReference>
<gene>
    <name evidence="35" type="ORF">M514_01620</name>
</gene>
<dbReference type="SUPFAM" id="SSF51338">
    <property type="entry name" value="Composite domain of metallo-dependent hydrolases"/>
    <property type="match status" value="1"/>
</dbReference>
<dbReference type="Gene3D" id="3.40.50.1370">
    <property type="entry name" value="Aspartate/ornithine carbamoyltransferase"/>
    <property type="match status" value="2"/>
</dbReference>
<dbReference type="Pfam" id="PF25596">
    <property type="entry name" value="CPSase_L_D1"/>
    <property type="match status" value="2"/>
</dbReference>
<dbReference type="InterPro" id="IPR005480">
    <property type="entry name" value="CPSase_lsu_oligo"/>
</dbReference>
<dbReference type="PROSITE" id="PS51855">
    <property type="entry name" value="MGS"/>
    <property type="match status" value="1"/>
</dbReference>
<keyword evidence="18" id="KW-0460">Magnesium</keyword>
<keyword evidence="12" id="KW-0479">Metal-binding</keyword>
<dbReference type="GO" id="GO:0004088">
    <property type="term" value="F:carbamoyl-phosphate synthase (glutamine-hydrolyzing) activity"/>
    <property type="evidence" value="ECO:0007669"/>
    <property type="project" value="UniProtKB-EC"/>
</dbReference>
<dbReference type="HAMAP" id="MF_00001">
    <property type="entry name" value="Asp_carb_tr"/>
    <property type="match status" value="1"/>
</dbReference>
<dbReference type="PANTHER" id="PTHR11405:SF5">
    <property type="entry name" value="CAD PROTEIN"/>
    <property type="match status" value="1"/>
</dbReference>
<dbReference type="CDD" id="cd01423">
    <property type="entry name" value="MGS_CPS_I_III"/>
    <property type="match status" value="1"/>
</dbReference>
<evidence type="ECO:0000256" key="22">
    <source>
        <dbReference type="ARBA" id="ARBA00023268"/>
    </source>
</evidence>
<evidence type="ECO:0000256" key="19">
    <source>
        <dbReference type="ARBA" id="ARBA00022962"/>
    </source>
</evidence>